<keyword evidence="2" id="KW-1185">Reference proteome</keyword>
<gene>
    <name evidence="1" type="ORF">CDAR_200011</name>
</gene>
<dbReference type="EMBL" id="BPLQ01005269">
    <property type="protein sequence ID" value="GIY13681.1"/>
    <property type="molecule type" value="Genomic_DNA"/>
</dbReference>
<accession>A0AAV4QXT6</accession>
<sequence length="68" mass="7580">MMTRAVATPLLEALCVRGISRLPAFGDYINGLELQVEGWAGVKTSTPEKSSFYEIQEKKYPAVTWKTT</sequence>
<evidence type="ECO:0000313" key="1">
    <source>
        <dbReference type="EMBL" id="GIY13681.1"/>
    </source>
</evidence>
<proteinExistence type="predicted"/>
<dbReference type="AlphaFoldDB" id="A0AAV4QXT6"/>
<organism evidence="1 2">
    <name type="scientific">Caerostris darwini</name>
    <dbReference type="NCBI Taxonomy" id="1538125"/>
    <lineage>
        <taxon>Eukaryota</taxon>
        <taxon>Metazoa</taxon>
        <taxon>Ecdysozoa</taxon>
        <taxon>Arthropoda</taxon>
        <taxon>Chelicerata</taxon>
        <taxon>Arachnida</taxon>
        <taxon>Araneae</taxon>
        <taxon>Araneomorphae</taxon>
        <taxon>Entelegynae</taxon>
        <taxon>Araneoidea</taxon>
        <taxon>Araneidae</taxon>
        <taxon>Caerostris</taxon>
    </lineage>
</organism>
<dbReference type="Proteomes" id="UP001054837">
    <property type="component" value="Unassembled WGS sequence"/>
</dbReference>
<reference evidence="1 2" key="1">
    <citation type="submission" date="2021-06" db="EMBL/GenBank/DDBJ databases">
        <title>Caerostris darwini draft genome.</title>
        <authorList>
            <person name="Kono N."/>
            <person name="Arakawa K."/>
        </authorList>
    </citation>
    <scope>NUCLEOTIDE SEQUENCE [LARGE SCALE GENOMIC DNA]</scope>
</reference>
<name>A0AAV4QXT6_9ARAC</name>
<evidence type="ECO:0000313" key="2">
    <source>
        <dbReference type="Proteomes" id="UP001054837"/>
    </source>
</evidence>
<protein>
    <submittedName>
        <fullName evidence="1">Uncharacterized protein</fullName>
    </submittedName>
</protein>
<comment type="caution">
    <text evidence="1">The sequence shown here is derived from an EMBL/GenBank/DDBJ whole genome shotgun (WGS) entry which is preliminary data.</text>
</comment>